<evidence type="ECO:0000313" key="3">
    <source>
        <dbReference type="Proteomes" id="UP000810252"/>
    </source>
</evidence>
<reference evidence="2" key="2">
    <citation type="journal article" date="2021" name="PeerJ">
        <title>Extensive microbial diversity within the chicken gut microbiome revealed by metagenomics and culture.</title>
        <authorList>
            <person name="Gilroy R."/>
            <person name="Ravi A."/>
            <person name="Getino M."/>
            <person name="Pursley I."/>
            <person name="Horton D.L."/>
            <person name="Alikhan N.F."/>
            <person name="Baker D."/>
            <person name="Gharbi K."/>
            <person name="Hall N."/>
            <person name="Watson M."/>
            <person name="Adriaenssens E.M."/>
            <person name="Foster-Nyarko E."/>
            <person name="Jarju S."/>
            <person name="Secka A."/>
            <person name="Antonio M."/>
            <person name="Oren A."/>
            <person name="Chaudhuri R.R."/>
            <person name="La Ragione R."/>
            <person name="Hildebrand F."/>
            <person name="Pallen M.J."/>
        </authorList>
    </citation>
    <scope>NUCLEOTIDE SEQUENCE</scope>
    <source>
        <strain evidence="2">20514</strain>
    </source>
</reference>
<dbReference type="PANTHER" id="PTHR39337:SF1">
    <property type="entry name" value="BLR5642 PROTEIN"/>
    <property type="match status" value="1"/>
</dbReference>
<feature type="compositionally biased region" description="Basic and acidic residues" evidence="1">
    <location>
        <begin position="929"/>
        <end position="943"/>
    </location>
</feature>
<accession>A0A9D9HEH6</accession>
<protein>
    <submittedName>
        <fullName evidence="2">DUF488 family protein</fullName>
    </submittedName>
</protein>
<proteinExistence type="predicted"/>
<dbReference type="EMBL" id="JADIMQ010000055">
    <property type="protein sequence ID" value="MBO8448426.1"/>
    <property type="molecule type" value="Genomic_DNA"/>
</dbReference>
<dbReference type="Gene3D" id="3.40.50.450">
    <property type="match status" value="2"/>
</dbReference>
<dbReference type="InterPro" id="IPR007438">
    <property type="entry name" value="DUF488"/>
</dbReference>
<sequence length="956" mass="106373">MIGIIAGEIIGSPYSKENISDMNDIFFPLFETRTVMDPKTYRERTYRPDIGHISNAALMIDDIADLSYINAGDLCEGLAGAVVLGDICAVGRMGSDGKTDVIEQYARHFPDEYRRQLFIAGDAAYRIRTGHGSNIDSLLGIPLEGPRRPEIISALIRGQLKEGQNGTYIPGDGRHDDRYVLEAAFCAVRNSKSYEETVRRATAIGGDSAAVAAIAGGLAELAYGIPDGIADRAKEMLDWRQTEMLKRYEALVRKFSVFDDLDRKILADYVEYMEIPVISIPGKSRIYAVPYGRNDIEKEIKRINKSSIIIRPDGLQKVVERLSVRRDLNGNILSGTYIDSVRPEIRPLYYFNKDGRLYSPTTVPSKDKNKGFPPVNDRVKALSAFQDFARKADEMRREQERRVGHDPDSGHLCFATAWYLQIEPHKVILMKGDTAYGEYGIDSKGRLGVNTNVMGGSHAGEYLEGAMANSRIFYGKEDAREVLAKLSEKCLDDGFVPDPEHPEPSNLELMLRDLANEPELKRAADVTNEMLKDSAAPTRLRMDYASSSEVRTIDEAIDSRAHKGNVFTIGHSNMSIEAFIRNCRRHGITLVRDIRSWPHSKSFPHFDQKALKEELERNGIRYVFNGDTMGGHVRREAFPSEGDGVTFTMSSGGYAQRTRENASAADLTIAFASDFSTAGERVTAEAAKGKIIQIPVSARYCPPAEEIARDIICCMTEREKSRPLVVNVAGNGISVLLSHGLDQERINGIVRDVLKGLLDKDVSIRKIISGGQTGADEAGIAAAKALGIPAEVHAPKGWMMRRGDNRDIFSEYEFKSRFAAMPGKDLSYGEMMLTEGFRRTYDEIVDAARKGERQALMCAETNPADCHRFACVGYALEHPSDAGRRYSPTTVQHIRRDGLLISQADLERKTCRDCRMEFNENNLAAAMKKAGDRIQHPNPDERGISLARNRNKGLNR</sequence>
<dbReference type="SUPFAM" id="SSF101478">
    <property type="entry name" value="ADP-ribosylglycohydrolase"/>
    <property type="match status" value="1"/>
</dbReference>
<comment type="caution">
    <text evidence="2">The sequence shown here is derived from an EMBL/GenBank/DDBJ whole genome shotgun (WGS) entry which is preliminary data.</text>
</comment>
<dbReference type="InterPro" id="IPR036705">
    <property type="entry name" value="Ribosyl_crysJ1_sf"/>
</dbReference>
<dbReference type="PANTHER" id="PTHR39337">
    <property type="entry name" value="BLR5642 PROTEIN"/>
    <property type="match status" value="1"/>
</dbReference>
<feature type="region of interest" description="Disordered" evidence="1">
    <location>
        <begin position="928"/>
        <end position="956"/>
    </location>
</feature>
<reference evidence="2" key="1">
    <citation type="submission" date="2020-10" db="EMBL/GenBank/DDBJ databases">
        <authorList>
            <person name="Gilroy R."/>
        </authorList>
    </citation>
    <scope>NUCLEOTIDE SEQUENCE</scope>
    <source>
        <strain evidence="2">20514</strain>
    </source>
</reference>
<evidence type="ECO:0000313" key="2">
    <source>
        <dbReference type="EMBL" id="MBO8448426.1"/>
    </source>
</evidence>
<organism evidence="2 3">
    <name type="scientific">Candidatus Cryptobacteroides merdigallinarum</name>
    <dbReference type="NCBI Taxonomy" id="2840770"/>
    <lineage>
        <taxon>Bacteria</taxon>
        <taxon>Pseudomonadati</taxon>
        <taxon>Bacteroidota</taxon>
        <taxon>Bacteroidia</taxon>
        <taxon>Bacteroidales</taxon>
        <taxon>Candidatus Cryptobacteroides</taxon>
    </lineage>
</organism>
<dbReference type="InterPro" id="IPR005502">
    <property type="entry name" value="Ribosyl_crysJ1"/>
</dbReference>
<dbReference type="Pfam" id="PF03747">
    <property type="entry name" value="ADP_ribosyl_GH"/>
    <property type="match status" value="1"/>
</dbReference>
<name>A0A9D9HEH6_9BACT</name>
<dbReference type="AlphaFoldDB" id="A0A9D9HEH6"/>
<dbReference type="Proteomes" id="UP000810252">
    <property type="component" value="Unassembled WGS sequence"/>
</dbReference>
<dbReference type="Gene3D" id="1.10.4080.10">
    <property type="entry name" value="ADP-ribosylation/Crystallin J1"/>
    <property type="match status" value="1"/>
</dbReference>
<gene>
    <name evidence="2" type="ORF">IAC29_04050</name>
</gene>
<evidence type="ECO:0000256" key="1">
    <source>
        <dbReference type="SAM" id="MobiDB-lite"/>
    </source>
</evidence>
<dbReference type="Pfam" id="PF04343">
    <property type="entry name" value="DUF488"/>
    <property type="match status" value="1"/>
</dbReference>